<feature type="compositionally biased region" description="Low complexity" evidence="1">
    <location>
        <begin position="277"/>
        <end position="292"/>
    </location>
</feature>
<keyword evidence="3" id="KW-1185">Reference proteome</keyword>
<feature type="compositionally biased region" description="Pro residues" evidence="1">
    <location>
        <begin position="1"/>
        <end position="14"/>
    </location>
</feature>
<organism evidence="2 3">
    <name type="scientific">Prorocentrum cordatum</name>
    <dbReference type="NCBI Taxonomy" id="2364126"/>
    <lineage>
        <taxon>Eukaryota</taxon>
        <taxon>Sar</taxon>
        <taxon>Alveolata</taxon>
        <taxon>Dinophyceae</taxon>
        <taxon>Prorocentrales</taxon>
        <taxon>Prorocentraceae</taxon>
        <taxon>Prorocentrum</taxon>
    </lineage>
</organism>
<protein>
    <submittedName>
        <fullName evidence="2">Uncharacterized protein</fullName>
    </submittedName>
</protein>
<feature type="compositionally biased region" description="Basic residues" evidence="1">
    <location>
        <begin position="235"/>
        <end position="246"/>
    </location>
</feature>
<accession>A0ABN9YKP1</accession>
<evidence type="ECO:0000256" key="1">
    <source>
        <dbReference type="SAM" id="MobiDB-lite"/>
    </source>
</evidence>
<feature type="compositionally biased region" description="Low complexity" evidence="1">
    <location>
        <begin position="98"/>
        <end position="111"/>
    </location>
</feature>
<feature type="compositionally biased region" description="Low complexity" evidence="1">
    <location>
        <begin position="123"/>
        <end position="134"/>
    </location>
</feature>
<feature type="non-terminal residue" evidence="2">
    <location>
        <position position="1"/>
    </location>
</feature>
<evidence type="ECO:0000313" key="2">
    <source>
        <dbReference type="EMBL" id="CAK0911573.1"/>
    </source>
</evidence>
<feature type="compositionally biased region" description="Pro residues" evidence="1">
    <location>
        <begin position="152"/>
        <end position="168"/>
    </location>
</feature>
<name>A0ABN9YKP1_9DINO</name>
<dbReference type="Proteomes" id="UP001189429">
    <property type="component" value="Unassembled WGS sequence"/>
</dbReference>
<reference evidence="2" key="1">
    <citation type="submission" date="2023-10" db="EMBL/GenBank/DDBJ databases">
        <authorList>
            <person name="Chen Y."/>
            <person name="Shah S."/>
            <person name="Dougan E. K."/>
            <person name="Thang M."/>
            <person name="Chan C."/>
        </authorList>
    </citation>
    <scope>NUCLEOTIDE SEQUENCE [LARGE SCALE GENOMIC DNA]</scope>
</reference>
<feature type="region of interest" description="Disordered" evidence="1">
    <location>
        <begin position="1"/>
        <end position="362"/>
    </location>
</feature>
<feature type="compositionally biased region" description="Low complexity" evidence="1">
    <location>
        <begin position="52"/>
        <end position="73"/>
    </location>
</feature>
<gene>
    <name evidence="2" type="ORF">PCOR1329_LOCUS85415</name>
</gene>
<comment type="caution">
    <text evidence="2">The sequence shown here is derived from an EMBL/GenBank/DDBJ whole genome shotgun (WGS) entry which is preliminary data.</text>
</comment>
<evidence type="ECO:0000313" key="3">
    <source>
        <dbReference type="Proteomes" id="UP001189429"/>
    </source>
</evidence>
<proteinExistence type="predicted"/>
<feature type="compositionally biased region" description="Low complexity" evidence="1">
    <location>
        <begin position="141"/>
        <end position="151"/>
    </location>
</feature>
<dbReference type="EMBL" id="CAUYUJ010022609">
    <property type="protein sequence ID" value="CAK0911573.1"/>
    <property type="molecule type" value="Genomic_DNA"/>
</dbReference>
<sequence>EAQPDAPPLLPTPPALGHEAPGAGSGPRPAVPLPIPAAAAAAQRQRRHHAARAPAAAGAAPANAAGAAAAAAAREVHVHLESAAMPSHERPRARHAHAAPAGPPRMGAPGRAEQDWGRRPARAPRAALSDVGQAPPGGGVAASDAPRAPHASLPPPPAQGPPAVPEGPAPSVGDRASFPALPASFEEDGAGAEAPPPGSSAFDAPAAAPPRRPRLRTAAPARGSAPCSRGSGTRPRPRRRRPRPRGQRQGPSCCGSRGRAAARTGCVGAPTSRRRTTASATYQSPTRSVSSSRRTRTHDRSRAFIARTSLRGPRQSTSPWSSRRGGCRCRPPALASATSGRPWRARTPTWARPSIRTGIFDH</sequence>